<dbReference type="EMBL" id="CAXKWB010086688">
    <property type="protein sequence ID" value="CAL4211442.1"/>
    <property type="molecule type" value="Genomic_DNA"/>
</dbReference>
<gene>
    <name evidence="1" type="ORF">MNOR_LOCUS38390</name>
</gene>
<dbReference type="Proteomes" id="UP001497623">
    <property type="component" value="Unassembled WGS sequence"/>
</dbReference>
<evidence type="ECO:0000313" key="2">
    <source>
        <dbReference type="Proteomes" id="UP001497623"/>
    </source>
</evidence>
<evidence type="ECO:0000313" key="1">
    <source>
        <dbReference type="EMBL" id="CAL4211442.1"/>
    </source>
</evidence>
<keyword evidence="2" id="KW-1185">Reference proteome</keyword>
<comment type="caution">
    <text evidence="1">The sequence shown here is derived from an EMBL/GenBank/DDBJ whole genome shotgun (WGS) entry which is preliminary data.</text>
</comment>
<reference evidence="1 2" key="1">
    <citation type="submission" date="2024-05" db="EMBL/GenBank/DDBJ databases">
        <authorList>
            <person name="Wallberg A."/>
        </authorList>
    </citation>
    <scope>NUCLEOTIDE SEQUENCE [LARGE SCALE GENOMIC DNA]</scope>
</reference>
<dbReference type="AlphaFoldDB" id="A0AAV2SJN2"/>
<feature type="non-terminal residue" evidence="1">
    <location>
        <position position="1"/>
    </location>
</feature>
<accession>A0AAV2SJN2</accession>
<protein>
    <submittedName>
        <fullName evidence="1">Uncharacterized protein</fullName>
    </submittedName>
</protein>
<proteinExistence type="predicted"/>
<name>A0AAV2SJN2_MEGNR</name>
<sequence>VTMADPKITDPSLSQPISLTAEQIAKDVKVRHSCKSTWSMRKHEDNQTQIVYGIKIKQNYAKLKQNHLESIKKKKYNPSENEIAQFKPENSLSGPSKLLINVTKDVINMSGSMCNEFNNQTGVNTFFTIFSQNLKDVQYVPEETIANIPLCNTVEKNKNALSLCKKKSDKSMAVKKVKEKNINILKSSFNEDMDKIPCCNIQNSIVVGDPGVSIHNRGNILYSNIPDHSVLKNMCADLNPYGNQVCLLTTTIEGELKRFQVYSRNYVILNGTAIQCSNIHAPMKIKFDGIWSGKGYKRLNIIVMWSGIKPKCCNIKGILDSTVESIYYFEIEGKYCHLFTYCKHLKIYTHIDELDMTFQCTAKRFNFLNSNRYILPDTAPVTLYIRKDNVNNNEPIWTILWMIIDLKRMEIKPNIIYLFGSNDGRKLMAISKNIHSNGVNKNHDCLDNPETSAVEELKNVISSDNTVATCIGRDNVSLQTKNIMIDYKRANGIFVVTDISTDSKIYLRNWQGCYIWLPWQGKLKVFVLKMSVDANHYNIFIHPNKYYIEHGFVIKFCDSKIGTFMPVQFDALYFSHNNYKVLAMWVGEKSHFIYTLHGGFKWIDISATCFKESTYFLDLPITPEKIQRVELLDFQDIHGKAMKAPLPNCLPVQVYYNTARKRNKHIVIIVEKSVIVSNKSNIKEKENVANHKEDSVFIHHIGFIKSTEMHYNTAGWVKIKQPMQNCPQITINMTELFYFDNLYINGLKITSFIPLKSVKDYLRNNEYFDSPWNCILKQNPNNVKKWVTVELMWIGDTPVSHPVFQNWIQQCLKNSCLRLPCD</sequence>
<organism evidence="1 2">
    <name type="scientific">Meganyctiphanes norvegica</name>
    <name type="common">Northern krill</name>
    <name type="synonym">Thysanopoda norvegica</name>
    <dbReference type="NCBI Taxonomy" id="48144"/>
    <lineage>
        <taxon>Eukaryota</taxon>
        <taxon>Metazoa</taxon>
        <taxon>Ecdysozoa</taxon>
        <taxon>Arthropoda</taxon>
        <taxon>Crustacea</taxon>
        <taxon>Multicrustacea</taxon>
        <taxon>Malacostraca</taxon>
        <taxon>Eumalacostraca</taxon>
        <taxon>Eucarida</taxon>
        <taxon>Euphausiacea</taxon>
        <taxon>Euphausiidae</taxon>
        <taxon>Meganyctiphanes</taxon>
    </lineage>
</organism>